<dbReference type="eggNOG" id="COG0346">
    <property type="taxonomic scope" value="Bacteria"/>
</dbReference>
<dbReference type="GO" id="GO:0046677">
    <property type="term" value="P:response to antibiotic"/>
    <property type="evidence" value="ECO:0007669"/>
    <property type="project" value="UniProtKB-KW"/>
</dbReference>
<accession>H0FFT9</accession>
<keyword evidence="5" id="KW-0560">Oxidoreductase</keyword>
<sequence>MGMFGPVVYAVFFAYYQEPDMHLQAAIPILRIFSVEKARDFYLDFLGFTWDWEHRFEAGFPLYAQVHRGDLVLHLSEHHGDATPGSAVFVRMRGVDDYHAEVSAKGYAYMRPCVQDQPWGRVMAVTDPFGNRLTFCESQD</sequence>
<dbReference type="GO" id="GO:0051213">
    <property type="term" value="F:dioxygenase activity"/>
    <property type="evidence" value="ECO:0007669"/>
    <property type="project" value="UniProtKB-KW"/>
</dbReference>
<dbReference type="InterPro" id="IPR037523">
    <property type="entry name" value="VOC_core"/>
</dbReference>
<name>H0FFT9_9BURK</name>
<evidence type="ECO:0000256" key="2">
    <source>
        <dbReference type="ARBA" id="ARBA00021572"/>
    </source>
</evidence>
<protein>
    <recommendedName>
        <fullName evidence="2">Bleomycin resistance protein</fullName>
    </recommendedName>
</protein>
<dbReference type="Proteomes" id="UP000003113">
    <property type="component" value="Unassembled WGS sequence"/>
</dbReference>
<dbReference type="AlphaFoldDB" id="H0FFT9"/>
<dbReference type="PROSITE" id="PS51819">
    <property type="entry name" value="VOC"/>
    <property type="match status" value="1"/>
</dbReference>
<evidence type="ECO:0000313" key="5">
    <source>
        <dbReference type="EMBL" id="EHK62878.1"/>
    </source>
</evidence>
<dbReference type="STRING" id="477184.KYC_28297"/>
<dbReference type="Pfam" id="PF19581">
    <property type="entry name" value="Glyoxalase_7"/>
    <property type="match status" value="1"/>
</dbReference>
<keyword evidence="3" id="KW-0046">Antibiotic resistance</keyword>
<evidence type="ECO:0000313" key="6">
    <source>
        <dbReference type="Proteomes" id="UP000003113"/>
    </source>
</evidence>
<comment type="similarity">
    <text evidence="1">Belongs to the bleomycin resistance protein family.</text>
</comment>
<keyword evidence="6" id="KW-1185">Reference proteome</keyword>
<reference evidence="5 6" key="1">
    <citation type="journal article" date="2012" name="J. Bacteriol.">
        <title>Genome sequence of the highly efficient arsenite-oxidizing bacterium Achromobacter arsenitoxydans SY8.</title>
        <authorList>
            <person name="Li X."/>
            <person name="Hu Y."/>
            <person name="Gong J."/>
            <person name="Lin Y."/>
            <person name="Johnstone L."/>
            <person name="Rensing C."/>
            <person name="Wang G."/>
        </authorList>
    </citation>
    <scope>NUCLEOTIDE SEQUENCE [LARGE SCALE GENOMIC DNA]</scope>
    <source>
        <strain evidence="5 6">SY8</strain>
    </source>
</reference>
<dbReference type="Gene3D" id="3.10.180.10">
    <property type="entry name" value="2,3-Dihydroxybiphenyl 1,2-Dioxygenase, domain 1"/>
    <property type="match status" value="1"/>
</dbReference>
<keyword evidence="5" id="KW-0223">Dioxygenase</keyword>
<dbReference type="InterPro" id="IPR029068">
    <property type="entry name" value="Glyas_Bleomycin-R_OHBP_Dase"/>
</dbReference>
<gene>
    <name evidence="5" type="ORF">KYC_28297</name>
</gene>
<feature type="domain" description="VOC" evidence="4">
    <location>
        <begin position="24"/>
        <end position="138"/>
    </location>
</feature>
<comment type="caution">
    <text evidence="5">The sequence shown here is derived from an EMBL/GenBank/DDBJ whole genome shotgun (WGS) entry which is preliminary data.</text>
</comment>
<dbReference type="InterPro" id="IPR000335">
    <property type="entry name" value="Bleomycin-R"/>
</dbReference>
<proteinExistence type="inferred from homology"/>
<dbReference type="EMBL" id="AGUF01000102">
    <property type="protein sequence ID" value="EHK62878.1"/>
    <property type="molecule type" value="Genomic_DNA"/>
</dbReference>
<evidence type="ECO:0000256" key="1">
    <source>
        <dbReference type="ARBA" id="ARBA00011051"/>
    </source>
</evidence>
<evidence type="ECO:0000256" key="3">
    <source>
        <dbReference type="ARBA" id="ARBA00023251"/>
    </source>
</evidence>
<dbReference type="PATRIC" id="fig|477184.5.peg.5543"/>
<evidence type="ECO:0000259" key="4">
    <source>
        <dbReference type="PROSITE" id="PS51819"/>
    </source>
</evidence>
<organism evidence="5 6">
    <name type="scientific">Achromobacter arsenitoxydans SY8</name>
    <dbReference type="NCBI Taxonomy" id="477184"/>
    <lineage>
        <taxon>Bacteria</taxon>
        <taxon>Pseudomonadati</taxon>
        <taxon>Pseudomonadota</taxon>
        <taxon>Betaproteobacteria</taxon>
        <taxon>Burkholderiales</taxon>
        <taxon>Alcaligenaceae</taxon>
        <taxon>Achromobacter</taxon>
    </lineage>
</organism>
<dbReference type="SUPFAM" id="SSF54593">
    <property type="entry name" value="Glyoxalase/Bleomycin resistance protein/Dihydroxybiphenyl dioxygenase"/>
    <property type="match status" value="1"/>
</dbReference>
<dbReference type="CDD" id="cd08349">
    <property type="entry name" value="BLMA_like"/>
    <property type="match status" value="1"/>
</dbReference>